<proteinExistence type="predicted"/>
<dbReference type="EMBL" id="MK500565">
    <property type="protein sequence ID" value="QBK91849.1"/>
    <property type="molecule type" value="Genomic_DNA"/>
</dbReference>
<sequence>MGIDNESVLCLGVELGCGEEIQETFEAFLKKRGKFPPNDDEDYEYDFYEIFELVEKELDKDGMSPSSFPFCLRYASPYYDCRFEHVVLYVTHIGWHDGISIEKAVKFLQEFDKEALYAFLRELGVEEEMEPRIFSLPDIT</sequence>
<name>A0A481Z9S9_9VIRU</name>
<evidence type="ECO:0000313" key="1">
    <source>
        <dbReference type="EMBL" id="QBK91849.1"/>
    </source>
</evidence>
<reference evidence="1" key="1">
    <citation type="journal article" date="2019" name="MBio">
        <title>Virus Genomes from Deep Sea Sediments Expand the Ocean Megavirome and Support Independent Origins of Viral Gigantism.</title>
        <authorList>
            <person name="Backstrom D."/>
            <person name="Yutin N."/>
            <person name="Jorgensen S.L."/>
            <person name="Dharamshi J."/>
            <person name="Homa F."/>
            <person name="Zaremba-Niedwiedzka K."/>
            <person name="Spang A."/>
            <person name="Wolf Y.I."/>
            <person name="Koonin E.V."/>
            <person name="Ettema T.J."/>
        </authorList>
    </citation>
    <scope>NUCLEOTIDE SEQUENCE</scope>
</reference>
<protein>
    <submittedName>
        <fullName evidence="1">Uncharacterized protein</fullName>
    </submittedName>
</protein>
<accession>A0A481Z9S9</accession>
<organism evidence="1">
    <name type="scientific">Pithovirus LCPAC304</name>
    <dbReference type="NCBI Taxonomy" id="2506594"/>
    <lineage>
        <taxon>Viruses</taxon>
        <taxon>Pithoviruses</taxon>
    </lineage>
</organism>
<gene>
    <name evidence="1" type="ORF">LCPAC304_01880</name>
</gene>